<dbReference type="Proteomes" id="UP000501830">
    <property type="component" value="Plasmid p_unnamed1"/>
</dbReference>
<dbReference type="Gene3D" id="2.70.70.10">
    <property type="entry name" value="Glucose Permease (Domain IIA)"/>
    <property type="match status" value="1"/>
</dbReference>
<organism evidence="6 7">
    <name type="scientific">Jeotgalibaca porci</name>
    <dbReference type="NCBI Taxonomy" id="1868793"/>
    <lineage>
        <taxon>Bacteria</taxon>
        <taxon>Bacillati</taxon>
        <taxon>Bacillota</taxon>
        <taxon>Bacilli</taxon>
        <taxon>Lactobacillales</taxon>
        <taxon>Carnobacteriaceae</taxon>
        <taxon>Jeotgalibaca</taxon>
    </lineage>
</organism>
<keyword evidence="6" id="KW-0614">Plasmid</keyword>
<feature type="transmembrane region" description="Helical" evidence="3">
    <location>
        <begin position="12"/>
        <end position="37"/>
    </location>
</feature>
<protein>
    <submittedName>
        <fullName evidence="6">Peptidoglycan DD-metalloendopeptidase family protein</fullName>
    </submittedName>
</protein>
<dbReference type="Pfam" id="PF13702">
    <property type="entry name" value="Lysozyme_like"/>
    <property type="match status" value="1"/>
</dbReference>
<dbReference type="GeneID" id="94553967"/>
<feature type="domain" description="CwlT-like lysozyme" evidence="5">
    <location>
        <begin position="50"/>
        <end position="210"/>
    </location>
</feature>
<name>A0A6G7WKX1_9LACT</name>
<dbReference type="EMBL" id="CP049890">
    <property type="protein sequence ID" value="QIK52798.1"/>
    <property type="molecule type" value="Genomic_DNA"/>
</dbReference>
<comment type="subcellular location">
    <subcellularLocation>
        <location evidence="1">Cell surface</location>
    </subcellularLocation>
</comment>
<keyword evidence="7" id="KW-1185">Reference proteome</keyword>
<dbReference type="SUPFAM" id="SSF53955">
    <property type="entry name" value="Lysozyme-like"/>
    <property type="match status" value="1"/>
</dbReference>
<evidence type="ECO:0000256" key="2">
    <source>
        <dbReference type="ARBA" id="ARBA00022729"/>
    </source>
</evidence>
<evidence type="ECO:0000313" key="7">
    <source>
        <dbReference type="Proteomes" id="UP000501830"/>
    </source>
</evidence>
<dbReference type="Pfam" id="PF01551">
    <property type="entry name" value="Peptidase_M23"/>
    <property type="match status" value="1"/>
</dbReference>
<reference evidence="6 7" key="1">
    <citation type="journal article" date="2017" name="Int. J. Syst. Evol. Microbiol.">
        <title>Jeotgalibaca porci sp. nov. and Jeotgalibaca arthritidis sp. nov., isolated from pigs, and emended description of the genus Jeotgalibaca.</title>
        <authorList>
            <person name="Zamora L."/>
            <person name="Perez-Sancho M."/>
            <person name="Dominguez L."/>
            <person name="Fernandez-Garayzabal J.F."/>
            <person name="Vela A.I."/>
        </authorList>
    </citation>
    <scope>NUCLEOTIDE SEQUENCE [LARGE SCALE GENOMIC DNA]</scope>
    <source>
        <strain evidence="6 7">CCUG 69148</strain>
        <plasmid evidence="6 7">p_unnamed1</plasmid>
    </source>
</reference>
<evidence type="ECO:0000259" key="4">
    <source>
        <dbReference type="Pfam" id="PF01551"/>
    </source>
</evidence>
<keyword evidence="3" id="KW-0812">Transmembrane</keyword>
<dbReference type="AlphaFoldDB" id="A0A6G7WKX1"/>
<evidence type="ECO:0000313" key="6">
    <source>
        <dbReference type="EMBL" id="QIK52798.1"/>
    </source>
</evidence>
<feature type="domain" description="M23ase beta-sheet core" evidence="4">
    <location>
        <begin position="247"/>
        <end position="343"/>
    </location>
</feature>
<geneLocation type="plasmid" evidence="6 7">
    <name>p_unnamed1</name>
</geneLocation>
<sequence>MAQVALYRVKATFWKALIWLTLGIVLFISIVFSFFSLPSIPSGVSNKIPATVWTYQDVVEAELQAYNLESYTELVLALITVESGGVGGDIMQASESQGLPPNTIADPLYSIEVGVSYFASLMQEMTEKNVDIETVLQSYNFGTAYIAHVAENGGTHTLPLAEVYSRDVVAPSLGNTTGATYAYPHPLAKEHGSYLYQDGGNFYYANLVMSFLTAAEEAGAFAYPVADLVMTSAYGMRIDPVTGGLSPHNGVDFAPRNGGTPPIYAVQSGTVIEARYDFSYGYYVRLDHGSGVETLYAHLSELGVSVGDTVTTGDPIGVMGTTGKSTGVHLHFEVWLEGVRVDPTPYLNQSEGMVNL</sequence>
<keyword evidence="3" id="KW-1133">Transmembrane helix</keyword>
<dbReference type="PANTHER" id="PTHR21666">
    <property type="entry name" value="PEPTIDASE-RELATED"/>
    <property type="match status" value="1"/>
</dbReference>
<gene>
    <name evidence="6" type="ORF">G7058_11775</name>
</gene>
<dbReference type="CDD" id="cd16891">
    <property type="entry name" value="CwlT-like"/>
    <property type="match status" value="1"/>
</dbReference>
<dbReference type="GO" id="GO:0004222">
    <property type="term" value="F:metalloendopeptidase activity"/>
    <property type="evidence" value="ECO:0007669"/>
    <property type="project" value="TreeGrafter"/>
</dbReference>
<dbReference type="Gene3D" id="1.10.530.10">
    <property type="match status" value="1"/>
</dbReference>
<dbReference type="KEGG" id="jpo:G7058_11775"/>
<keyword evidence="2" id="KW-0732">Signal</keyword>
<dbReference type="PANTHER" id="PTHR21666:SF289">
    <property type="entry name" value="L-ALA--D-GLU ENDOPEPTIDASE"/>
    <property type="match status" value="1"/>
</dbReference>
<dbReference type="InterPro" id="IPR016047">
    <property type="entry name" value="M23ase_b-sheet_dom"/>
</dbReference>
<proteinExistence type="predicted"/>
<accession>A0A6G7WKX1</accession>
<dbReference type="InterPro" id="IPR047194">
    <property type="entry name" value="CwlT-like_lysozyme"/>
</dbReference>
<evidence type="ECO:0000256" key="3">
    <source>
        <dbReference type="SAM" id="Phobius"/>
    </source>
</evidence>
<dbReference type="InterPro" id="IPR011055">
    <property type="entry name" value="Dup_hybrid_motif"/>
</dbReference>
<dbReference type="SUPFAM" id="SSF51261">
    <property type="entry name" value="Duplicated hybrid motif"/>
    <property type="match status" value="1"/>
</dbReference>
<dbReference type="InterPro" id="IPR023346">
    <property type="entry name" value="Lysozyme-like_dom_sf"/>
</dbReference>
<evidence type="ECO:0000259" key="5">
    <source>
        <dbReference type="Pfam" id="PF13702"/>
    </source>
</evidence>
<dbReference type="RefSeq" id="WP_166063819.1">
    <property type="nucleotide sequence ID" value="NZ_CP049890.1"/>
</dbReference>
<evidence type="ECO:0000256" key="1">
    <source>
        <dbReference type="ARBA" id="ARBA00004241"/>
    </source>
</evidence>
<keyword evidence="3" id="KW-0472">Membrane</keyword>
<dbReference type="GO" id="GO:0009986">
    <property type="term" value="C:cell surface"/>
    <property type="evidence" value="ECO:0007669"/>
    <property type="project" value="UniProtKB-SubCell"/>
</dbReference>
<dbReference type="InterPro" id="IPR050570">
    <property type="entry name" value="Cell_wall_metabolism_enzyme"/>
</dbReference>
<dbReference type="CDD" id="cd12797">
    <property type="entry name" value="M23_peptidase"/>
    <property type="match status" value="1"/>
</dbReference>